<protein>
    <submittedName>
        <fullName evidence="2">Semialdehyde dehydrogenase</fullName>
    </submittedName>
</protein>
<dbReference type="RefSeq" id="WP_174703321.1">
    <property type="nucleotide sequence ID" value="NZ_JABURA010000003.1"/>
</dbReference>
<dbReference type="EMBL" id="JABURA010000003">
    <property type="protein sequence ID" value="NUB93666.1"/>
    <property type="molecule type" value="Genomic_DNA"/>
</dbReference>
<evidence type="ECO:0000313" key="2">
    <source>
        <dbReference type="EMBL" id="NUB93666.1"/>
    </source>
</evidence>
<reference evidence="2" key="1">
    <citation type="submission" date="2020-06" db="EMBL/GenBank/DDBJ databases">
        <title>Haloterrigena sp. nov., an extremely halophilic archaeon isolated from a saline sediment.</title>
        <authorList>
            <person name="Liu B.-B."/>
        </authorList>
    </citation>
    <scope>NUCLEOTIDE SEQUENCE</scope>
    <source>
        <strain evidence="2">SYSU A121-1</strain>
    </source>
</reference>
<dbReference type="Pfam" id="PF16896">
    <property type="entry name" value="PGDH_C"/>
    <property type="match status" value="1"/>
</dbReference>
<gene>
    <name evidence="2" type="ORF">HT576_22055</name>
</gene>
<dbReference type="InterPro" id="IPR036291">
    <property type="entry name" value="NAD(P)-bd_dom_sf"/>
</dbReference>
<dbReference type="OrthoDB" id="346201at2157"/>
<dbReference type="InterPro" id="IPR037161">
    <property type="entry name" value="Semialdehyde_DH-like_C"/>
</dbReference>
<name>A0A8J8GPW6_9EURY</name>
<dbReference type="SUPFAM" id="SSF51735">
    <property type="entry name" value="NAD(P)-binding Rossmann-fold domains"/>
    <property type="match status" value="1"/>
</dbReference>
<proteinExistence type="predicted"/>
<accession>A0A8J8GPW6</accession>
<sequence>MSTRVALLGAGGKMGCRITDRLKDIARYDVRYVEPSEKGRERLAERGVSAVDEAQALDGAEIVVMAVPDDLIGPISEDIVPKIDSGTMVVLLDPAAAYADALAERDDISYFITHPAHPSIIDASSDLSRDDPDWFGGRGREEQDIVCALHQGPDEDYERGEALARDIYAPVRRAHELTTEQLFLLEPALVEMVLGSCLYAVREAYDHVVEQGVPEQAARDFLFGHFRVELGIVFGFTDFPFSDGAQEIIDETEGEIFRDDWKNRVFSEEKLEAIASEVA</sequence>
<feature type="domain" description="Phosphogluconate dehydrogenase (decarboxylating) C-terminal" evidence="1">
    <location>
        <begin position="132"/>
        <end position="276"/>
    </location>
</feature>
<evidence type="ECO:0000313" key="3">
    <source>
        <dbReference type="Proteomes" id="UP000728647"/>
    </source>
</evidence>
<comment type="caution">
    <text evidence="2">The sequence shown here is derived from an EMBL/GenBank/DDBJ whole genome shotgun (WGS) entry which is preliminary data.</text>
</comment>
<evidence type="ECO:0000259" key="1">
    <source>
        <dbReference type="Pfam" id="PF16896"/>
    </source>
</evidence>
<dbReference type="Proteomes" id="UP000728647">
    <property type="component" value="Unassembled WGS sequence"/>
</dbReference>
<dbReference type="InterPro" id="IPR031663">
    <property type="entry name" value="PGDH_C"/>
</dbReference>
<dbReference type="Gene3D" id="1.10.3640.10">
    <property type="entry name" value="Semialdehyde dehydrogenase-like, C-terminal"/>
    <property type="match status" value="1"/>
</dbReference>
<organism evidence="2 3">
    <name type="scientific">Haloterrigena gelatinilytica</name>
    <dbReference type="NCBI Taxonomy" id="2741724"/>
    <lineage>
        <taxon>Archaea</taxon>
        <taxon>Methanobacteriati</taxon>
        <taxon>Methanobacteriota</taxon>
        <taxon>Stenosarchaea group</taxon>
        <taxon>Halobacteria</taxon>
        <taxon>Halobacteriales</taxon>
        <taxon>Natrialbaceae</taxon>
        <taxon>Haloterrigena</taxon>
    </lineage>
</organism>
<dbReference type="AlphaFoldDB" id="A0A8J8GPW6"/>
<dbReference type="Gene3D" id="3.40.50.720">
    <property type="entry name" value="NAD(P)-binding Rossmann-like Domain"/>
    <property type="match status" value="1"/>
</dbReference>